<feature type="compositionally biased region" description="Pro residues" evidence="12">
    <location>
        <begin position="406"/>
        <end position="418"/>
    </location>
</feature>
<feature type="compositionally biased region" description="Low complexity" evidence="12">
    <location>
        <begin position="606"/>
        <end position="626"/>
    </location>
</feature>
<evidence type="ECO:0000259" key="14">
    <source>
        <dbReference type="PROSITE" id="PS51710"/>
    </source>
</evidence>
<organism evidence="15 16">
    <name type="scientific">Alternaria burnsii</name>
    <dbReference type="NCBI Taxonomy" id="1187904"/>
    <lineage>
        <taxon>Eukaryota</taxon>
        <taxon>Fungi</taxon>
        <taxon>Dikarya</taxon>
        <taxon>Ascomycota</taxon>
        <taxon>Pezizomycotina</taxon>
        <taxon>Dothideomycetes</taxon>
        <taxon>Pleosporomycetidae</taxon>
        <taxon>Pleosporales</taxon>
        <taxon>Pleosporineae</taxon>
        <taxon>Pleosporaceae</taxon>
        <taxon>Alternaria</taxon>
        <taxon>Alternaria sect. Alternaria</taxon>
    </lineage>
</organism>
<comment type="catalytic activity">
    <reaction evidence="10">
        <text>L-threonyl-[protein] + ATP = O-phospho-L-threonyl-[protein] + ADP + H(+)</text>
        <dbReference type="Rhea" id="RHEA:46608"/>
        <dbReference type="Rhea" id="RHEA-COMP:11060"/>
        <dbReference type="Rhea" id="RHEA-COMP:11605"/>
        <dbReference type="ChEBI" id="CHEBI:15378"/>
        <dbReference type="ChEBI" id="CHEBI:30013"/>
        <dbReference type="ChEBI" id="CHEBI:30616"/>
        <dbReference type="ChEBI" id="CHEBI:61977"/>
        <dbReference type="ChEBI" id="CHEBI:456216"/>
        <dbReference type="EC" id="2.7.12.1"/>
    </reaction>
</comment>
<feature type="compositionally biased region" description="Polar residues" evidence="12">
    <location>
        <begin position="904"/>
        <end position="916"/>
    </location>
</feature>
<dbReference type="Gene3D" id="1.10.8.470">
    <property type="match status" value="1"/>
</dbReference>
<dbReference type="FunFam" id="1.10.8.470:FF:000001">
    <property type="entry name" value="GTP-binding protein homolog"/>
    <property type="match status" value="1"/>
</dbReference>
<dbReference type="InterPro" id="IPR031167">
    <property type="entry name" value="G_OBG"/>
</dbReference>
<evidence type="ECO:0000256" key="5">
    <source>
        <dbReference type="ARBA" id="ARBA00022741"/>
    </source>
</evidence>
<evidence type="ECO:0000313" key="16">
    <source>
        <dbReference type="Proteomes" id="UP000596902"/>
    </source>
</evidence>
<dbReference type="Pfam" id="PF00069">
    <property type="entry name" value="Pkinase"/>
    <property type="match status" value="1"/>
</dbReference>
<dbReference type="InterPro" id="IPR027417">
    <property type="entry name" value="P-loop_NTPase"/>
</dbReference>
<feature type="compositionally biased region" description="Pro residues" evidence="12">
    <location>
        <begin position="828"/>
        <end position="841"/>
    </location>
</feature>
<feature type="compositionally biased region" description="Pro residues" evidence="12">
    <location>
        <begin position="1376"/>
        <end position="1394"/>
    </location>
</feature>
<comment type="catalytic activity">
    <reaction evidence="9">
        <text>L-seryl-[protein] + ATP = O-phospho-L-seryl-[protein] + ADP + H(+)</text>
        <dbReference type="Rhea" id="RHEA:17989"/>
        <dbReference type="Rhea" id="RHEA-COMP:9863"/>
        <dbReference type="Rhea" id="RHEA-COMP:11604"/>
        <dbReference type="ChEBI" id="CHEBI:15378"/>
        <dbReference type="ChEBI" id="CHEBI:29999"/>
        <dbReference type="ChEBI" id="CHEBI:30616"/>
        <dbReference type="ChEBI" id="CHEBI:83421"/>
        <dbReference type="ChEBI" id="CHEBI:456216"/>
        <dbReference type="EC" id="2.7.12.1"/>
    </reaction>
</comment>
<evidence type="ECO:0000259" key="13">
    <source>
        <dbReference type="PROSITE" id="PS50011"/>
    </source>
</evidence>
<keyword evidence="6 15" id="KW-0418">Kinase</keyword>
<feature type="region of interest" description="Disordered" evidence="12">
    <location>
        <begin position="1351"/>
        <end position="1463"/>
    </location>
</feature>
<evidence type="ECO:0000256" key="1">
    <source>
        <dbReference type="ARBA" id="ARBA00008867"/>
    </source>
</evidence>
<feature type="compositionally biased region" description="Polar residues" evidence="12">
    <location>
        <begin position="105"/>
        <end position="117"/>
    </location>
</feature>
<dbReference type="InterPro" id="IPR006073">
    <property type="entry name" value="GTP-bd"/>
</dbReference>
<keyword evidence="3" id="KW-0723">Serine/threonine-protein kinase</keyword>
<feature type="compositionally biased region" description="Polar residues" evidence="12">
    <location>
        <begin position="710"/>
        <end position="726"/>
    </location>
</feature>
<dbReference type="PANTHER" id="PTHR24058">
    <property type="entry name" value="DUAL SPECIFICITY PROTEIN KINASE"/>
    <property type="match status" value="1"/>
</dbReference>
<keyword evidence="7" id="KW-0067">ATP-binding</keyword>
<feature type="compositionally biased region" description="Polar residues" evidence="12">
    <location>
        <begin position="532"/>
        <end position="541"/>
    </location>
</feature>
<evidence type="ECO:0000256" key="2">
    <source>
        <dbReference type="ARBA" id="ARBA00013203"/>
    </source>
</evidence>
<dbReference type="PROSITE" id="PS51710">
    <property type="entry name" value="G_OBG"/>
    <property type="match status" value="1"/>
</dbReference>
<dbReference type="Gene3D" id="3.10.20.30">
    <property type="match status" value="1"/>
</dbReference>
<feature type="domain" description="Protein kinase" evidence="13">
    <location>
        <begin position="1054"/>
        <end position="1350"/>
    </location>
</feature>
<dbReference type="GO" id="GO:0005525">
    <property type="term" value="F:GTP binding"/>
    <property type="evidence" value="ECO:0007669"/>
    <property type="project" value="UniProtKB-KW"/>
</dbReference>
<dbReference type="GO" id="GO:0005524">
    <property type="term" value="F:ATP binding"/>
    <property type="evidence" value="ECO:0007669"/>
    <property type="project" value="UniProtKB-KW"/>
</dbReference>
<dbReference type="Gene3D" id="1.10.510.10">
    <property type="entry name" value="Transferase(Phosphotransferase) domain 1"/>
    <property type="match status" value="1"/>
</dbReference>
<dbReference type="GO" id="GO:0004712">
    <property type="term" value="F:protein serine/threonine/tyrosine kinase activity"/>
    <property type="evidence" value="ECO:0007669"/>
    <property type="project" value="UniProtKB-EC"/>
</dbReference>
<feature type="compositionally biased region" description="Polar residues" evidence="12">
    <location>
        <begin position="595"/>
        <end position="605"/>
    </location>
</feature>
<feature type="compositionally biased region" description="Low complexity" evidence="12">
    <location>
        <begin position="842"/>
        <end position="853"/>
    </location>
</feature>
<evidence type="ECO:0000256" key="8">
    <source>
        <dbReference type="ARBA" id="ARBA00023134"/>
    </source>
</evidence>
<dbReference type="Pfam" id="PF08438">
    <property type="entry name" value="YGR210-like_G4"/>
    <property type="match status" value="1"/>
</dbReference>
<dbReference type="SUPFAM" id="SSF56112">
    <property type="entry name" value="Protein kinase-like (PK-like)"/>
    <property type="match status" value="1"/>
</dbReference>
<evidence type="ECO:0000313" key="15">
    <source>
        <dbReference type="EMBL" id="KAF7680723.1"/>
    </source>
</evidence>
<sequence length="1854" mass="201565">MSEDSSGSSEDRVRKFQKTGDQGSRLRKTSASNAISAARPLPTINNNAAGRGRAKVPLGPRERPQDFNKQSRMASGASVASLETRSFLPTPANETTATRAVPSNPRFSFTKQPQISSPAKGESNENTGSYDFLPAVNFDDFANSLSYEPALSDFPAPGTFKTNVPADGIAPNNNNNSSNSNDMQPFTGAPTDTRPARSSSFVRRFSQSTARKPSGASTASGSDPSTMPPPPTNMAIRSRRQSHFPAQAPSNPAARAPRKSVGPGMLPTNSFEMDRLANDNTMPTLGRAPSLNKGNRREPLSTNLNTTTTGVPKLPTAARNAKAKSLQPPSRQQPGHLTVSISPDPSSMPLDHSRSPGRSPAAQRSYTPSSSSSKRQSTAPHISGLGARTISPTDARRLRRLSMNPNHPPNGPVGPPTPQGDQTFDERAFSQSPALAVGGSMTPSSARATPEQKRKSYASGISLSSNSSLNSLKVGPSSIPLRTNPAPTSSRLPAPKPRNVQSSAGGEHEEVPPVPAIPKAFESPKDPERSSFAFNTPNSKMNAPPASQEAVSTPDTRVEPRPIETQDGGVLNRSTGSIRHRRGLTVGAGSETERTPTTVQQSSKKNLQPIRLPPLNLLPLGTPFNNRISSFPAPSDEVDERNVTPPPKRTANKTPSTPMTASKANFFSRNNHHDEYHKHLRSSSSAFNLRAADSSLDTHPNIGTIPIPTLNPTRQATTPFSSNSLPKGSGEFARLQPRPSGEYKSSAKDVEMQSMVAGPRPLQKKNTSDSIQTSESTEPETPSSGSSLRRKLSLSGWRRASSKAATHQSQNPQVRKPGTQTDEQRQQPQPPKHSEMPPPRLPASATWSGATGTTPPPAKSGTRPSLDFGRRKTSTAAVASDTEAEKSGARKPVGGGGIRAVSGHTDQATSQVTQKSTSILTPMQRMLGTKSSSNMLKARNLDPNLDRDDLLADEEMKKLASKRKDFEHAARDVDELRKRATAKERVTPSDAVRMANLNIFERGEIIDYKEVYFCGTKNAKKHVGDLNAQTANFGYDDERGDYNIVLGDHLAYRYEVVDVLGKGSFGQVVRCVDHKTGGLEAIKIIRNKKRFHQQALVEVNILQKLREWDPDNKHSMINFTQSFYFRGHLCISTELLGMNLYEFIKAHEFKGFSLRLIRRFCKQMLASLTLLKTQKVIHCDLKPENILLAHPLHSEIKVIDFGSSCFETEKVYTYIQSRFYRSPEVILGMSYGLPIDMWSLGCILAELLTGYPIFPGENEQEQLACIMEIFGPPEKHLIEKSSRKKLFFDSLGKPRVTVSSKGRRRRPSSKTLQQALKCDDEAFLDFITRCLRWDPERRMKPDEAMQHEFITGVRKTSQQQRRPFNGPSGVSSPAKRMPPPQSAQPRVRPLPEPPVSSFSRGTAASGQRQVSSGTSPVKTSAPTRRHSTVQGLAPGAAGTKRAANGAPLNATSGSGLPRAAQRSVSGKPDLASAAAIASLRAIGYLQIECPCARLNLADRCKPNYGGCVQGRRSVPIELLDVAGLVPGAHMGKGLGNRFLDDLRHADALVHVVDVSGTTDAEGKATRGYDPSQDIVWLRSEIVRWIQGNLMEKWGSIKRRHVAIKATAVETLQNQFSGYGSTSSVVARCLDRLALKEPLQDWSDETIERVVNAFTDEKFPTVIALNKIDHPDADKNIAKIAKTADPKSIVLCSAISEVFLRKLAKQGFIKYTEGSEFVDTREDLIEQGDPDGGGLKELDEKLTTRIENLKDMVLYRFGSTGVVQVLSRAAELLGLVPVFPVRNIHTYTSGSASSTAVFRDCVLVKKGSTVGDVYRKVMGDAPMAYVETEGGRRVAEDDVVAVGKNDILSFKVGRA</sequence>
<comment type="catalytic activity">
    <reaction evidence="11">
        <text>L-tyrosyl-[protein] + ATP = O-phospho-L-tyrosyl-[protein] + ADP + H(+)</text>
        <dbReference type="Rhea" id="RHEA:10596"/>
        <dbReference type="Rhea" id="RHEA-COMP:10136"/>
        <dbReference type="Rhea" id="RHEA-COMP:20101"/>
        <dbReference type="ChEBI" id="CHEBI:15378"/>
        <dbReference type="ChEBI" id="CHEBI:30616"/>
        <dbReference type="ChEBI" id="CHEBI:46858"/>
        <dbReference type="ChEBI" id="CHEBI:61978"/>
        <dbReference type="ChEBI" id="CHEBI:456216"/>
        <dbReference type="EC" id="2.7.12.1"/>
    </reaction>
</comment>
<feature type="compositionally biased region" description="Low complexity" evidence="12">
    <location>
        <begin position="197"/>
        <end position="208"/>
    </location>
</feature>
<evidence type="ECO:0000256" key="6">
    <source>
        <dbReference type="ARBA" id="ARBA00022777"/>
    </source>
</evidence>
<dbReference type="InterPro" id="IPR042521">
    <property type="entry name" value="DYRK"/>
</dbReference>
<dbReference type="Proteomes" id="UP000596902">
    <property type="component" value="Unassembled WGS sequence"/>
</dbReference>
<keyword evidence="8" id="KW-0342">GTP-binding</keyword>
<dbReference type="SUPFAM" id="SSF52540">
    <property type="entry name" value="P-loop containing nucleoside triphosphate hydrolases"/>
    <property type="match status" value="1"/>
</dbReference>
<evidence type="ECO:0000256" key="7">
    <source>
        <dbReference type="ARBA" id="ARBA00022840"/>
    </source>
</evidence>
<dbReference type="GeneID" id="62200599"/>
<feature type="compositionally biased region" description="Polar residues" evidence="12">
    <location>
        <begin position="209"/>
        <end position="225"/>
    </location>
</feature>
<dbReference type="EC" id="2.7.12.1" evidence="2"/>
<dbReference type="Gene3D" id="3.30.200.20">
    <property type="entry name" value="Phosphorylase Kinase, domain 1"/>
    <property type="match status" value="1"/>
</dbReference>
<feature type="region of interest" description="Disordered" evidence="12">
    <location>
        <begin position="162"/>
        <end position="664"/>
    </location>
</feature>
<dbReference type="InterPro" id="IPR050494">
    <property type="entry name" value="Ser_Thr_dual-spec_kinase"/>
</dbReference>
<dbReference type="PROSITE" id="PS50011">
    <property type="entry name" value="PROTEIN_KINASE_DOM"/>
    <property type="match status" value="1"/>
</dbReference>
<dbReference type="PRINTS" id="PR00326">
    <property type="entry name" value="GTP1OBG"/>
</dbReference>
<dbReference type="EMBL" id="JAAABM010000002">
    <property type="protein sequence ID" value="KAF7680723.1"/>
    <property type="molecule type" value="Genomic_DNA"/>
</dbReference>
<feature type="compositionally biased region" description="Polar residues" evidence="12">
    <location>
        <begin position="1396"/>
        <end position="1422"/>
    </location>
</feature>
<evidence type="ECO:0000256" key="12">
    <source>
        <dbReference type="SAM" id="MobiDB-lite"/>
    </source>
</evidence>
<dbReference type="PROSITE" id="PS00108">
    <property type="entry name" value="PROTEIN_KINASE_ST"/>
    <property type="match status" value="1"/>
</dbReference>
<evidence type="ECO:0000256" key="9">
    <source>
        <dbReference type="ARBA" id="ARBA00049003"/>
    </source>
</evidence>
<dbReference type="FunFam" id="1.10.510.10:FF:000112">
    <property type="entry name" value="Putative dual specificity tyrosine-phosphorylation-regulated kinase 2"/>
    <property type="match status" value="1"/>
</dbReference>
<feature type="region of interest" description="Disordered" evidence="12">
    <location>
        <begin position="691"/>
        <end position="916"/>
    </location>
</feature>
<comment type="similarity">
    <text evidence="1">Belongs to the protein kinase superfamily. CMGC Ser/Thr protein kinase family. MNB/DYRK subfamily.</text>
</comment>
<dbReference type="InterPro" id="IPR012675">
    <property type="entry name" value="Beta-grasp_dom_sf"/>
</dbReference>
<dbReference type="Gene3D" id="3.40.50.300">
    <property type="entry name" value="P-loop containing nucleotide triphosphate hydrolases"/>
    <property type="match status" value="1"/>
</dbReference>
<feature type="compositionally biased region" description="Low complexity" evidence="12">
    <location>
        <begin position="462"/>
        <end position="472"/>
    </location>
</feature>
<accession>A0A8H7BC54</accession>
<dbReference type="PANTHER" id="PTHR24058:SF22">
    <property type="entry name" value="DUAL SPECIFICITY TYROSINE-PHOSPHORYLATION-REGULATED KINASE 4"/>
    <property type="match status" value="1"/>
</dbReference>
<feature type="compositionally biased region" description="Polar residues" evidence="12">
    <location>
        <begin position="652"/>
        <end position="664"/>
    </location>
</feature>
<evidence type="ECO:0000256" key="4">
    <source>
        <dbReference type="ARBA" id="ARBA00022679"/>
    </source>
</evidence>
<dbReference type="InterPro" id="IPR013646">
    <property type="entry name" value="YGR210-like_G4"/>
</dbReference>
<dbReference type="InterPro" id="IPR000719">
    <property type="entry name" value="Prot_kinase_dom"/>
</dbReference>
<evidence type="ECO:0000256" key="3">
    <source>
        <dbReference type="ARBA" id="ARBA00022527"/>
    </source>
</evidence>
<dbReference type="Gene3D" id="3.30.10.30">
    <property type="entry name" value="DYRK"/>
    <property type="match status" value="1"/>
</dbReference>
<feature type="region of interest" description="Disordered" evidence="12">
    <location>
        <begin position="1"/>
        <end position="128"/>
    </location>
</feature>
<feature type="compositionally biased region" description="Polar residues" evidence="12">
    <location>
        <begin position="300"/>
        <end position="310"/>
    </location>
</feature>
<dbReference type="CDD" id="cd01899">
    <property type="entry name" value="Ygr210"/>
    <property type="match status" value="1"/>
</dbReference>
<feature type="compositionally biased region" description="Low complexity" evidence="12">
    <location>
        <begin position="773"/>
        <end position="799"/>
    </location>
</feature>
<feature type="compositionally biased region" description="Polar residues" evidence="12">
    <location>
        <begin position="803"/>
        <end position="821"/>
    </location>
</feature>
<dbReference type="GO" id="GO:0005856">
    <property type="term" value="C:cytoskeleton"/>
    <property type="evidence" value="ECO:0007669"/>
    <property type="project" value="TreeGrafter"/>
</dbReference>
<keyword evidence="16" id="KW-1185">Reference proteome</keyword>
<protein>
    <recommendedName>
        <fullName evidence="2">dual-specificity kinase</fullName>
        <ecNumber evidence="2">2.7.12.1</ecNumber>
    </recommendedName>
</protein>
<evidence type="ECO:0000256" key="11">
    <source>
        <dbReference type="ARBA" id="ARBA00051680"/>
    </source>
</evidence>
<dbReference type="GO" id="GO:0005737">
    <property type="term" value="C:cytoplasm"/>
    <property type="evidence" value="ECO:0007669"/>
    <property type="project" value="TreeGrafter"/>
</dbReference>
<dbReference type="GO" id="GO:0004674">
    <property type="term" value="F:protein serine/threonine kinase activity"/>
    <property type="evidence" value="ECO:0007669"/>
    <property type="project" value="UniProtKB-KW"/>
</dbReference>
<proteinExistence type="inferred from homology"/>
<reference evidence="15" key="1">
    <citation type="submission" date="2020-01" db="EMBL/GenBank/DDBJ databases">
        <authorList>
            <person name="Feng Z.H.Z."/>
        </authorList>
    </citation>
    <scope>NUCLEOTIDE SEQUENCE</scope>
    <source>
        <strain evidence="15">CBS107.38</strain>
    </source>
</reference>
<reference evidence="15" key="2">
    <citation type="submission" date="2020-08" db="EMBL/GenBank/DDBJ databases">
        <title>Draft Genome Sequence of Cumin Blight Pathogen Alternaria burnsii.</title>
        <authorList>
            <person name="Feng Z."/>
        </authorList>
    </citation>
    <scope>NUCLEOTIDE SEQUENCE</scope>
    <source>
        <strain evidence="15">CBS107.38</strain>
    </source>
</reference>
<keyword evidence="4" id="KW-0808">Transferase</keyword>
<comment type="caution">
    <text evidence="15">The sequence shown here is derived from an EMBL/GenBank/DDBJ whole genome shotgun (WGS) entry which is preliminary data.</text>
</comment>
<feature type="compositionally biased region" description="Low complexity" evidence="12">
    <location>
        <begin position="362"/>
        <end position="380"/>
    </location>
</feature>
<evidence type="ECO:0000256" key="10">
    <source>
        <dbReference type="ARBA" id="ARBA00049308"/>
    </source>
</evidence>
<dbReference type="RefSeq" id="XP_038790713.1">
    <property type="nucleotide sequence ID" value="XM_038927421.1"/>
</dbReference>
<feature type="compositionally biased region" description="Polar residues" evidence="12">
    <location>
        <begin position="327"/>
        <end position="345"/>
    </location>
</feature>
<dbReference type="InterPro" id="IPR008271">
    <property type="entry name" value="Ser/Thr_kinase_AS"/>
</dbReference>
<name>A0A8H7BC54_9PLEO</name>
<feature type="compositionally biased region" description="Low complexity" evidence="12">
    <location>
        <begin position="172"/>
        <end position="181"/>
    </location>
</feature>
<gene>
    <name evidence="15" type="ORF">GT037_002374</name>
</gene>
<keyword evidence="5" id="KW-0547">Nucleotide-binding</keyword>
<dbReference type="SMART" id="SM00220">
    <property type="entry name" value="S_TKc"/>
    <property type="match status" value="1"/>
</dbReference>
<dbReference type="CDD" id="cd04938">
    <property type="entry name" value="TGS_Obg"/>
    <property type="match status" value="1"/>
</dbReference>
<feature type="domain" description="OBG-type G" evidence="14">
    <location>
        <begin position="1515"/>
        <end position="1711"/>
    </location>
</feature>
<dbReference type="InterPro" id="IPR011009">
    <property type="entry name" value="Kinase-like_dom_sf"/>
</dbReference>
<dbReference type="CDD" id="cd14210">
    <property type="entry name" value="PKc_DYRK"/>
    <property type="match status" value="1"/>
</dbReference>